<dbReference type="Pfam" id="PF00535">
    <property type="entry name" value="Glycos_transf_2"/>
    <property type="match status" value="1"/>
</dbReference>
<dbReference type="Proteomes" id="UP000233597">
    <property type="component" value="Unassembled WGS sequence"/>
</dbReference>
<sequence length="329" mass="37489">MKNDKLVTAPSQCALITIGITCFNAHSTIARAIKSALDQDWPNIEIIIVDDCSTDGSIANIEQAIAGHGNIQLICHAKNSGPAVARNTILAQTKGEFIAFFDDDDISCPNRVSYQVSLLQDYEQRQDANLIACYASGIRRYDGGYELELPAIGSQGETVPHGTEVADYLLLYRKRADRFYGTGTPTCSLMARKSTFDDIGGFDSVLRRVEDADFAIRLALRGGHFIGTREPLFVQYSTNSDDKSPEKNLSSEQKIVEKHREYLDKIGSYYYAWHWPKLRYYHFKRKYLNFIWELVNLFARYPLATSRHFWTTGPQRLLHEKRIRERISK</sequence>
<evidence type="ECO:0000313" key="3">
    <source>
        <dbReference type="Proteomes" id="UP000233597"/>
    </source>
</evidence>
<evidence type="ECO:0000259" key="1">
    <source>
        <dbReference type="Pfam" id="PF00535"/>
    </source>
</evidence>
<comment type="caution">
    <text evidence="2">The sequence shown here is derived from an EMBL/GenBank/DDBJ whole genome shotgun (WGS) entry which is preliminary data.</text>
</comment>
<dbReference type="SUPFAM" id="SSF53448">
    <property type="entry name" value="Nucleotide-diphospho-sugar transferases"/>
    <property type="match status" value="1"/>
</dbReference>
<dbReference type="OrthoDB" id="6383742at2"/>
<accession>A0A2N3KVN3</accession>
<dbReference type="Gene3D" id="3.90.550.10">
    <property type="entry name" value="Spore Coat Polysaccharide Biosynthesis Protein SpsA, Chain A"/>
    <property type="match status" value="1"/>
</dbReference>
<feature type="domain" description="Glycosyltransferase 2-like" evidence="1">
    <location>
        <begin position="17"/>
        <end position="123"/>
    </location>
</feature>
<dbReference type="GO" id="GO:0016740">
    <property type="term" value="F:transferase activity"/>
    <property type="evidence" value="ECO:0007669"/>
    <property type="project" value="UniProtKB-KW"/>
</dbReference>
<dbReference type="CDD" id="cd00761">
    <property type="entry name" value="Glyco_tranf_GTA_type"/>
    <property type="match status" value="1"/>
</dbReference>
<protein>
    <submittedName>
        <fullName evidence="2">Glycosyl transferase</fullName>
    </submittedName>
</protein>
<reference evidence="2 3" key="1">
    <citation type="submission" date="2017-09" db="EMBL/GenBank/DDBJ databases">
        <title>Biodiversity and function of Thalassospira species in the particle-attached aromatic-hydrocarbon-degrading consortia from the surface seawater of the South China Sea.</title>
        <authorList>
            <person name="Dong C."/>
            <person name="Liu R."/>
            <person name="Shao Z."/>
        </authorList>
    </citation>
    <scope>NUCLEOTIDE SEQUENCE [LARGE SCALE GENOMIC DNA]</scope>
    <source>
        <strain evidence="2 3">CSC1P2</strain>
    </source>
</reference>
<dbReference type="PANTHER" id="PTHR43685">
    <property type="entry name" value="GLYCOSYLTRANSFERASE"/>
    <property type="match status" value="1"/>
</dbReference>
<organism evidence="2 3">
    <name type="scientific">Thalassospira marina</name>
    <dbReference type="NCBI Taxonomy" id="2048283"/>
    <lineage>
        <taxon>Bacteria</taxon>
        <taxon>Pseudomonadati</taxon>
        <taxon>Pseudomonadota</taxon>
        <taxon>Alphaproteobacteria</taxon>
        <taxon>Rhodospirillales</taxon>
        <taxon>Thalassospiraceae</taxon>
        <taxon>Thalassospira</taxon>
    </lineage>
</organism>
<gene>
    <name evidence="2" type="ORF">COO20_07450</name>
</gene>
<dbReference type="InterPro" id="IPR050834">
    <property type="entry name" value="Glycosyltransf_2"/>
</dbReference>
<name>A0A2N3KVN3_9PROT</name>
<keyword evidence="2" id="KW-0808">Transferase</keyword>
<evidence type="ECO:0000313" key="2">
    <source>
        <dbReference type="EMBL" id="PKR54588.1"/>
    </source>
</evidence>
<dbReference type="InterPro" id="IPR029044">
    <property type="entry name" value="Nucleotide-diphossugar_trans"/>
</dbReference>
<dbReference type="PANTHER" id="PTHR43685:SF2">
    <property type="entry name" value="GLYCOSYLTRANSFERASE 2-LIKE DOMAIN-CONTAINING PROTEIN"/>
    <property type="match status" value="1"/>
</dbReference>
<dbReference type="AlphaFoldDB" id="A0A2N3KVN3"/>
<proteinExistence type="predicted"/>
<dbReference type="EMBL" id="NWTK01000004">
    <property type="protein sequence ID" value="PKR54588.1"/>
    <property type="molecule type" value="Genomic_DNA"/>
</dbReference>
<dbReference type="RefSeq" id="WP_101265151.1">
    <property type="nucleotide sequence ID" value="NZ_NWTK01000004.1"/>
</dbReference>
<dbReference type="InterPro" id="IPR001173">
    <property type="entry name" value="Glyco_trans_2-like"/>
</dbReference>